<keyword evidence="3" id="KW-1185">Reference proteome</keyword>
<evidence type="ECO:0000313" key="3">
    <source>
        <dbReference type="Proteomes" id="UP000027442"/>
    </source>
</evidence>
<protein>
    <submittedName>
        <fullName evidence="2">Uncharacterized protein</fullName>
    </submittedName>
</protein>
<sequence length="164" mass="18862">MLLSQIGRCLYLKLAARTCAGFVSCRASYLSPSRYGKLRQDNKTSEMPTTKRKMDWKQRKQPKIIGKRYNHQLGFKRVAGRRTALPIRHTTPFLLKNSRPTRPPRHSPLATNAAIAHLRALIAYPMQGPNRAHIFYKQLKGEPHTIVRSAFCQSRPWPNNSRLT</sequence>
<dbReference type="EMBL" id="JNGW01000137">
    <property type="protein sequence ID" value="KDR50824.1"/>
    <property type="molecule type" value="Genomic_DNA"/>
</dbReference>
<proteinExistence type="predicted"/>
<dbReference type="AlphaFoldDB" id="A0A069QFM7"/>
<dbReference type="PATRIC" id="fig|1122985.7.peg.3241"/>
<dbReference type="HOGENOM" id="CLU_1617497_0_0_10"/>
<comment type="caution">
    <text evidence="2">The sequence shown here is derived from an EMBL/GenBank/DDBJ whole genome shotgun (WGS) entry which is preliminary data.</text>
</comment>
<evidence type="ECO:0000256" key="1">
    <source>
        <dbReference type="SAM" id="MobiDB-lite"/>
    </source>
</evidence>
<accession>A0A069QFM7</accession>
<gene>
    <name evidence="2" type="ORF">HMPREF1991_03131</name>
</gene>
<dbReference type="Proteomes" id="UP000027442">
    <property type="component" value="Unassembled WGS sequence"/>
</dbReference>
<name>A0A069QFM7_HOYLO</name>
<evidence type="ECO:0000313" key="2">
    <source>
        <dbReference type="EMBL" id="KDR50824.1"/>
    </source>
</evidence>
<feature type="region of interest" description="Disordered" evidence="1">
    <location>
        <begin position="39"/>
        <end position="60"/>
    </location>
</feature>
<organism evidence="2 3">
    <name type="scientific">Hoylesella loescheii DSM 19665 = JCM 12249 = ATCC 15930</name>
    <dbReference type="NCBI Taxonomy" id="1122985"/>
    <lineage>
        <taxon>Bacteria</taxon>
        <taxon>Pseudomonadati</taxon>
        <taxon>Bacteroidota</taxon>
        <taxon>Bacteroidia</taxon>
        <taxon>Bacteroidales</taxon>
        <taxon>Prevotellaceae</taxon>
        <taxon>Hoylesella</taxon>
    </lineage>
</organism>
<reference evidence="2 3" key="1">
    <citation type="submission" date="2013-08" db="EMBL/GenBank/DDBJ databases">
        <authorList>
            <person name="Weinstock G."/>
            <person name="Sodergren E."/>
            <person name="Wylie T."/>
            <person name="Fulton L."/>
            <person name="Fulton R."/>
            <person name="Fronick C."/>
            <person name="O'Laughlin M."/>
            <person name="Godfrey J."/>
            <person name="Miner T."/>
            <person name="Herter B."/>
            <person name="Appelbaum E."/>
            <person name="Cordes M."/>
            <person name="Lek S."/>
            <person name="Wollam A."/>
            <person name="Pepin K.H."/>
            <person name="Palsikar V.B."/>
            <person name="Mitreva M."/>
            <person name="Wilson R.K."/>
        </authorList>
    </citation>
    <scope>NUCLEOTIDE SEQUENCE [LARGE SCALE GENOMIC DNA]</scope>
    <source>
        <strain evidence="2 3">ATCC 15930</strain>
    </source>
</reference>